<accession>A0A5K7X476</accession>
<keyword evidence="3" id="KW-1185">Reference proteome</keyword>
<dbReference type="EMBL" id="AP021861">
    <property type="protein sequence ID" value="BBO30612.1"/>
    <property type="molecule type" value="Genomic_DNA"/>
</dbReference>
<evidence type="ECO:0000313" key="3">
    <source>
        <dbReference type="Proteomes" id="UP000326837"/>
    </source>
</evidence>
<protein>
    <submittedName>
        <fullName evidence="2">Uncharacterized protein</fullName>
    </submittedName>
</protein>
<dbReference type="Proteomes" id="UP000326837">
    <property type="component" value="Chromosome"/>
</dbReference>
<organism evidence="2 3">
    <name type="scientific">Lacipirellula parvula</name>
    <dbReference type="NCBI Taxonomy" id="2650471"/>
    <lineage>
        <taxon>Bacteria</taxon>
        <taxon>Pseudomonadati</taxon>
        <taxon>Planctomycetota</taxon>
        <taxon>Planctomycetia</taxon>
        <taxon>Pirellulales</taxon>
        <taxon>Lacipirellulaceae</taxon>
        <taxon>Lacipirellula</taxon>
    </lineage>
</organism>
<dbReference type="AlphaFoldDB" id="A0A5K7X476"/>
<name>A0A5K7X476_9BACT</name>
<gene>
    <name evidence="2" type="ORF">PLANPX_0224</name>
</gene>
<dbReference type="RefSeq" id="WP_152096928.1">
    <property type="nucleotide sequence ID" value="NZ_AP021861.1"/>
</dbReference>
<reference evidence="3" key="1">
    <citation type="submission" date="2019-10" db="EMBL/GenBank/DDBJ databases">
        <title>Lacipirellula parvula gen. nov., sp. nov., representing a lineage of planctomycetes widespread in freshwater anoxic habitats, and description of the family Lacipirellulaceae.</title>
        <authorList>
            <person name="Dedysh S.N."/>
            <person name="Kulichevskaya I.S."/>
            <person name="Beletsky A.V."/>
            <person name="Rakitin A.L."/>
            <person name="Mardanov A.V."/>
            <person name="Ivanova A.A."/>
            <person name="Saltykova V.X."/>
            <person name="Rijpstra W.I.C."/>
            <person name="Sinninghe Damste J.S."/>
            <person name="Ravin N.V."/>
        </authorList>
    </citation>
    <scope>NUCLEOTIDE SEQUENCE [LARGE SCALE GENOMIC DNA]</scope>
    <source>
        <strain evidence="3">PX69</strain>
    </source>
</reference>
<evidence type="ECO:0000313" key="2">
    <source>
        <dbReference type="EMBL" id="BBO30612.1"/>
    </source>
</evidence>
<evidence type="ECO:0000256" key="1">
    <source>
        <dbReference type="SAM" id="SignalP"/>
    </source>
</evidence>
<proteinExistence type="predicted"/>
<keyword evidence="1" id="KW-0732">Signal</keyword>
<feature type="signal peptide" evidence="1">
    <location>
        <begin position="1"/>
        <end position="22"/>
    </location>
</feature>
<feature type="chain" id="PRO_5024977197" evidence="1">
    <location>
        <begin position="23"/>
        <end position="137"/>
    </location>
</feature>
<sequence length="137" mass="15264">MQFRPTVRVLGLIALAALIANAVVDAPGRAIEIQNLPRPVTPSDRLKEGGRQVNLYDMLRVGLKAKTKADFEYIAEVVAKVDQGKLPRDMVESSFLYARYRYRTHPGSHQLRPMVYFQPSLTARAKSIGVILEGSVL</sequence>
<dbReference type="KEGG" id="lpav:PLANPX_0224"/>